<keyword evidence="6" id="KW-0175">Coiled coil</keyword>
<dbReference type="GO" id="GO:0000978">
    <property type="term" value="F:RNA polymerase II cis-regulatory region sequence-specific DNA binding"/>
    <property type="evidence" value="ECO:0007669"/>
    <property type="project" value="TreeGrafter"/>
</dbReference>
<dbReference type="SUPFAM" id="SSF47459">
    <property type="entry name" value="HLH, helix-loop-helix DNA-binding domain"/>
    <property type="match status" value="1"/>
</dbReference>
<dbReference type="Gene3D" id="4.10.280.10">
    <property type="entry name" value="Helix-loop-helix DNA-binding domain"/>
    <property type="match status" value="1"/>
</dbReference>
<feature type="region of interest" description="Disordered" evidence="7">
    <location>
        <begin position="1"/>
        <end position="32"/>
    </location>
</feature>
<evidence type="ECO:0000313" key="9">
    <source>
        <dbReference type="EMBL" id="RKP11931.1"/>
    </source>
</evidence>
<feature type="non-terminal residue" evidence="9">
    <location>
        <position position="1"/>
    </location>
</feature>
<dbReference type="PANTHER" id="PTHR45776:SF2">
    <property type="entry name" value="MIP04163P"/>
    <property type="match status" value="1"/>
</dbReference>
<evidence type="ECO:0000259" key="8">
    <source>
        <dbReference type="PROSITE" id="PS50888"/>
    </source>
</evidence>
<comment type="subcellular location">
    <subcellularLocation>
        <location evidence="1">Nucleus</location>
    </subcellularLocation>
</comment>
<evidence type="ECO:0000313" key="10">
    <source>
        <dbReference type="Proteomes" id="UP000267251"/>
    </source>
</evidence>
<dbReference type="OrthoDB" id="690068at2759"/>
<dbReference type="SMART" id="SM00353">
    <property type="entry name" value="HLH"/>
    <property type="match status" value="1"/>
</dbReference>
<keyword evidence="3 9" id="KW-0238">DNA-binding</keyword>
<dbReference type="CDD" id="cd11387">
    <property type="entry name" value="bHLHzip_USF_MITF"/>
    <property type="match status" value="1"/>
</dbReference>
<feature type="domain" description="BHLH" evidence="8">
    <location>
        <begin position="18"/>
        <end position="77"/>
    </location>
</feature>
<dbReference type="AlphaFoldDB" id="A0A4P9Y1J3"/>
<dbReference type="Proteomes" id="UP000267251">
    <property type="component" value="Unassembled WGS sequence"/>
</dbReference>
<keyword evidence="2" id="KW-0805">Transcription regulation</keyword>
<dbReference type="Pfam" id="PF00010">
    <property type="entry name" value="HLH"/>
    <property type="match status" value="1"/>
</dbReference>
<evidence type="ECO:0000256" key="6">
    <source>
        <dbReference type="SAM" id="Coils"/>
    </source>
</evidence>
<dbReference type="PANTHER" id="PTHR45776">
    <property type="entry name" value="MIP04163P"/>
    <property type="match status" value="1"/>
</dbReference>
<evidence type="ECO:0000256" key="5">
    <source>
        <dbReference type="ARBA" id="ARBA00023242"/>
    </source>
</evidence>
<dbReference type="InterPro" id="IPR011598">
    <property type="entry name" value="bHLH_dom"/>
</dbReference>
<reference evidence="10" key="1">
    <citation type="journal article" date="2018" name="Nat. Microbiol.">
        <title>Leveraging single-cell genomics to expand the fungal tree of life.</title>
        <authorList>
            <person name="Ahrendt S.R."/>
            <person name="Quandt C.A."/>
            <person name="Ciobanu D."/>
            <person name="Clum A."/>
            <person name="Salamov A."/>
            <person name="Andreopoulos B."/>
            <person name="Cheng J.F."/>
            <person name="Woyke T."/>
            <person name="Pelin A."/>
            <person name="Henrissat B."/>
            <person name="Reynolds N.K."/>
            <person name="Benny G.L."/>
            <person name="Smith M.E."/>
            <person name="James T.Y."/>
            <person name="Grigoriev I.V."/>
        </authorList>
    </citation>
    <scope>NUCLEOTIDE SEQUENCE [LARGE SCALE GENOMIC DNA]</scope>
</reference>
<keyword evidence="10" id="KW-1185">Reference proteome</keyword>
<proteinExistence type="predicted"/>
<name>A0A4P9Y1J3_9FUNG</name>
<evidence type="ECO:0000256" key="3">
    <source>
        <dbReference type="ARBA" id="ARBA00023125"/>
    </source>
</evidence>
<keyword evidence="4" id="KW-0804">Transcription</keyword>
<evidence type="ECO:0000256" key="4">
    <source>
        <dbReference type="ARBA" id="ARBA00023163"/>
    </source>
</evidence>
<dbReference type="GO" id="GO:0000981">
    <property type="term" value="F:DNA-binding transcription factor activity, RNA polymerase II-specific"/>
    <property type="evidence" value="ECO:0007669"/>
    <property type="project" value="TreeGrafter"/>
</dbReference>
<organism evidence="9 10">
    <name type="scientific">Piptocephalis cylindrospora</name>
    <dbReference type="NCBI Taxonomy" id="1907219"/>
    <lineage>
        <taxon>Eukaryota</taxon>
        <taxon>Fungi</taxon>
        <taxon>Fungi incertae sedis</taxon>
        <taxon>Zoopagomycota</taxon>
        <taxon>Zoopagomycotina</taxon>
        <taxon>Zoopagomycetes</taxon>
        <taxon>Zoopagales</taxon>
        <taxon>Piptocephalidaceae</taxon>
        <taxon>Piptocephalis</taxon>
    </lineage>
</organism>
<dbReference type="GO" id="GO:0005634">
    <property type="term" value="C:nucleus"/>
    <property type="evidence" value="ECO:0007669"/>
    <property type="project" value="UniProtKB-SubCell"/>
</dbReference>
<dbReference type="EMBL" id="KZ988570">
    <property type="protein sequence ID" value="RKP11931.1"/>
    <property type="molecule type" value="Genomic_DNA"/>
</dbReference>
<evidence type="ECO:0000256" key="2">
    <source>
        <dbReference type="ARBA" id="ARBA00023015"/>
    </source>
</evidence>
<feature type="non-terminal residue" evidence="9">
    <location>
        <position position="102"/>
    </location>
</feature>
<evidence type="ECO:0000256" key="1">
    <source>
        <dbReference type="ARBA" id="ARBA00004123"/>
    </source>
</evidence>
<feature type="compositionally biased region" description="Basic and acidic residues" evidence="7">
    <location>
        <begin position="22"/>
        <end position="32"/>
    </location>
</feature>
<dbReference type="PROSITE" id="PS50888">
    <property type="entry name" value="BHLH"/>
    <property type="match status" value="1"/>
</dbReference>
<dbReference type="GO" id="GO:0046983">
    <property type="term" value="F:protein dimerization activity"/>
    <property type="evidence" value="ECO:0007669"/>
    <property type="project" value="InterPro"/>
</dbReference>
<feature type="coiled-coil region" evidence="6">
    <location>
        <begin position="74"/>
        <end position="101"/>
    </location>
</feature>
<keyword evidence="5" id="KW-0539">Nucleus</keyword>
<dbReference type="InterPro" id="IPR036638">
    <property type="entry name" value="HLH_DNA-bd_sf"/>
</dbReference>
<accession>A0A4P9Y1J3</accession>
<protein>
    <submittedName>
        <fullName evidence="9">Helix-loop-helix DNA-binding domain-containing protein</fullName>
    </submittedName>
</protein>
<evidence type="ECO:0000256" key="7">
    <source>
        <dbReference type="SAM" id="MobiDB-lite"/>
    </source>
</evidence>
<sequence length="102" mass="11941">EAENAQKQAQLMYDKRRKRRESHNAVERRRRDNINEKIQELSHLVPDCFGAINAAASGMKANKGAILRKSVDYIRQLQSLVNQQSGRMRDLEEEVRRLRHSQ</sequence>
<gene>
    <name evidence="9" type="ORF">BJ684DRAFT_2729</name>
</gene>